<dbReference type="AlphaFoldDB" id="A0ABD3U828"/>
<dbReference type="Pfam" id="PF06839">
    <property type="entry name" value="Zn_ribbon_GRF"/>
    <property type="match status" value="1"/>
</dbReference>
<keyword evidence="8" id="KW-1185">Reference proteome</keyword>
<dbReference type="PANTHER" id="PTHR33248">
    <property type="entry name" value="ZINC ION-BINDING PROTEIN"/>
    <property type="match status" value="1"/>
</dbReference>
<keyword evidence="1" id="KW-0479">Metal-binding</keyword>
<keyword evidence="5" id="KW-0472">Membrane</keyword>
<organism evidence="7 8">
    <name type="scientific">Penstemon smallii</name>
    <dbReference type="NCBI Taxonomy" id="265156"/>
    <lineage>
        <taxon>Eukaryota</taxon>
        <taxon>Viridiplantae</taxon>
        <taxon>Streptophyta</taxon>
        <taxon>Embryophyta</taxon>
        <taxon>Tracheophyta</taxon>
        <taxon>Spermatophyta</taxon>
        <taxon>Magnoliopsida</taxon>
        <taxon>eudicotyledons</taxon>
        <taxon>Gunneridae</taxon>
        <taxon>Pentapetalae</taxon>
        <taxon>asterids</taxon>
        <taxon>lamiids</taxon>
        <taxon>Lamiales</taxon>
        <taxon>Plantaginaceae</taxon>
        <taxon>Cheloneae</taxon>
        <taxon>Penstemon</taxon>
    </lineage>
</organism>
<sequence length="143" mass="16586">MDSSESSSGRRRSTFSTHVLDGRPCVCGASVKVYTSWTKDNPGRRFLRCHVTKGERCRYFEWVDPPMCDRSRIIIPGLLSRVNHAQAENTRLEHETMTMNTEMQRLVNSITKLENENMALRRKLKFAMICAMVLFICFLFGKF</sequence>
<dbReference type="PROSITE" id="PS51999">
    <property type="entry name" value="ZF_GRF"/>
    <property type="match status" value="1"/>
</dbReference>
<dbReference type="EMBL" id="JBJXBP010000002">
    <property type="protein sequence ID" value="KAL3844633.1"/>
    <property type="molecule type" value="Genomic_DNA"/>
</dbReference>
<evidence type="ECO:0000256" key="4">
    <source>
        <dbReference type="PROSITE-ProRule" id="PRU01343"/>
    </source>
</evidence>
<feature type="domain" description="GRF-type" evidence="6">
    <location>
        <begin position="25"/>
        <end position="66"/>
    </location>
</feature>
<protein>
    <recommendedName>
        <fullName evidence="6">GRF-type domain-containing protein</fullName>
    </recommendedName>
</protein>
<dbReference type="GO" id="GO:0008270">
    <property type="term" value="F:zinc ion binding"/>
    <property type="evidence" value="ECO:0007669"/>
    <property type="project" value="UniProtKB-KW"/>
</dbReference>
<evidence type="ECO:0000313" key="8">
    <source>
        <dbReference type="Proteomes" id="UP001634393"/>
    </source>
</evidence>
<proteinExistence type="predicted"/>
<evidence type="ECO:0000256" key="3">
    <source>
        <dbReference type="ARBA" id="ARBA00022833"/>
    </source>
</evidence>
<evidence type="ECO:0000256" key="1">
    <source>
        <dbReference type="ARBA" id="ARBA00022723"/>
    </source>
</evidence>
<name>A0ABD3U828_9LAMI</name>
<evidence type="ECO:0000259" key="6">
    <source>
        <dbReference type="PROSITE" id="PS51999"/>
    </source>
</evidence>
<feature type="transmembrane region" description="Helical" evidence="5">
    <location>
        <begin position="124"/>
        <end position="141"/>
    </location>
</feature>
<evidence type="ECO:0000256" key="5">
    <source>
        <dbReference type="SAM" id="Phobius"/>
    </source>
</evidence>
<dbReference type="Proteomes" id="UP001634393">
    <property type="component" value="Unassembled WGS sequence"/>
</dbReference>
<dbReference type="InterPro" id="IPR010666">
    <property type="entry name" value="Znf_GRF"/>
</dbReference>
<evidence type="ECO:0000256" key="2">
    <source>
        <dbReference type="ARBA" id="ARBA00022771"/>
    </source>
</evidence>
<evidence type="ECO:0000313" key="7">
    <source>
        <dbReference type="EMBL" id="KAL3844633.1"/>
    </source>
</evidence>
<keyword evidence="5" id="KW-1133">Transmembrane helix</keyword>
<keyword evidence="3" id="KW-0862">Zinc</keyword>
<reference evidence="7 8" key="1">
    <citation type="submission" date="2024-12" db="EMBL/GenBank/DDBJ databases">
        <title>The unique morphological basis and parallel evolutionary history of personate flowers in Penstemon.</title>
        <authorList>
            <person name="Depatie T.H."/>
            <person name="Wessinger C.A."/>
        </authorList>
    </citation>
    <scope>NUCLEOTIDE SEQUENCE [LARGE SCALE GENOMIC DNA]</scope>
    <source>
        <strain evidence="7">WTNN_2</strain>
        <tissue evidence="7">Leaf</tissue>
    </source>
</reference>
<accession>A0ABD3U828</accession>
<keyword evidence="2 4" id="KW-0863">Zinc-finger</keyword>
<gene>
    <name evidence="7" type="ORF">ACJIZ3_002036</name>
</gene>
<keyword evidence="5" id="KW-0812">Transmembrane</keyword>
<comment type="caution">
    <text evidence="7">The sequence shown here is derived from an EMBL/GenBank/DDBJ whole genome shotgun (WGS) entry which is preliminary data.</text>
</comment>